<comment type="similarity">
    <text evidence="2 12">Belongs to the amiloride-sensitive sodium channel (TC 1.A.6) family.</text>
</comment>
<comment type="subcellular location">
    <subcellularLocation>
        <location evidence="1">Membrane</location>
        <topology evidence="1">Multi-pass membrane protein</topology>
    </subcellularLocation>
</comment>
<keyword evidence="7" id="KW-0915">Sodium</keyword>
<evidence type="ECO:0000256" key="8">
    <source>
        <dbReference type="ARBA" id="ARBA00023065"/>
    </source>
</evidence>
<dbReference type="Gene3D" id="2.60.470.10">
    <property type="entry name" value="Acid-sensing ion channels like domains"/>
    <property type="match status" value="1"/>
</dbReference>
<keyword evidence="5 12" id="KW-0812">Transmembrane</keyword>
<keyword evidence="10 12" id="KW-0739">Sodium transport</keyword>
<evidence type="ECO:0000256" key="1">
    <source>
        <dbReference type="ARBA" id="ARBA00004141"/>
    </source>
</evidence>
<reference evidence="14" key="2">
    <citation type="submission" date="2023-05" db="EMBL/GenBank/DDBJ databases">
        <authorList>
            <person name="Fouks B."/>
        </authorList>
    </citation>
    <scope>NUCLEOTIDE SEQUENCE</scope>
    <source>
        <strain evidence="14">Stay&amp;Tobe</strain>
        <tissue evidence="14">Testes</tissue>
    </source>
</reference>
<evidence type="ECO:0000256" key="3">
    <source>
        <dbReference type="ARBA" id="ARBA00022448"/>
    </source>
</evidence>
<organism evidence="14 15">
    <name type="scientific">Diploptera punctata</name>
    <name type="common">Pacific beetle cockroach</name>
    <dbReference type="NCBI Taxonomy" id="6984"/>
    <lineage>
        <taxon>Eukaryota</taxon>
        <taxon>Metazoa</taxon>
        <taxon>Ecdysozoa</taxon>
        <taxon>Arthropoda</taxon>
        <taxon>Hexapoda</taxon>
        <taxon>Insecta</taxon>
        <taxon>Pterygota</taxon>
        <taxon>Neoptera</taxon>
        <taxon>Polyneoptera</taxon>
        <taxon>Dictyoptera</taxon>
        <taxon>Blattodea</taxon>
        <taxon>Blaberoidea</taxon>
        <taxon>Blaberidae</taxon>
        <taxon>Diplopterinae</taxon>
        <taxon>Diploptera</taxon>
    </lineage>
</organism>
<evidence type="ECO:0000256" key="13">
    <source>
        <dbReference type="SAM" id="Phobius"/>
    </source>
</evidence>
<evidence type="ECO:0000256" key="4">
    <source>
        <dbReference type="ARBA" id="ARBA00022461"/>
    </source>
</evidence>
<feature type="non-terminal residue" evidence="14">
    <location>
        <position position="1"/>
    </location>
</feature>
<dbReference type="PANTHER" id="PTHR11690:SF237">
    <property type="entry name" value="PICKPOCKET 16-RELATED"/>
    <property type="match status" value="1"/>
</dbReference>
<evidence type="ECO:0000256" key="12">
    <source>
        <dbReference type="RuleBase" id="RU000679"/>
    </source>
</evidence>
<keyword evidence="4 12" id="KW-0894">Sodium channel</keyword>
<keyword evidence="11 12" id="KW-0407">Ion channel</keyword>
<evidence type="ECO:0000256" key="10">
    <source>
        <dbReference type="ARBA" id="ARBA00023201"/>
    </source>
</evidence>
<dbReference type="AlphaFoldDB" id="A0AAD7ZGH3"/>
<protein>
    <recommendedName>
        <fullName evidence="16">Sodium channel protein Nach</fullName>
    </recommendedName>
</protein>
<dbReference type="GO" id="GO:0015280">
    <property type="term" value="F:ligand-gated sodium channel activity"/>
    <property type="evidence" value="ECO:0007669"/>
    <property type="project" value="TreeGrafter"/>
</dbReference>
<evidence type="ECO:0000256" key="7">
    <source>
        <dbReference type="ARBA" id="ARBA00023053"/>
    </source>
</evidence>
<evidence type="ECO:0000256" key="9">
    <source>
        <dbReference type="ARBA" id="ARBA00023136"/>
    </source>
</evidence>
<dbReference type="Proteomes" id="UP001233999">
    <property type="component" value="Unassembled WGS sequence"/>
</dbReference>
<dbReference type="Gene3D" id="1.10.287.770">
    <property type="entry name" value="YojJ-like"/>
    <property type="match status" value="1"/>
</dbReference>
<dbReference type="PANTHER" id="PTHR11690">
    <property type="entry name" value="AMILORIDE-SENSITIVE SODIUM CHANNEL-RELATED"/>
    <property type="match status" value="1"/>
</dbReference>
<evidence type="ECO:0000256" key="11">
    <source>
        <dbReference type="ARBA" id="ARBA00023303"/>
    </source>
</evidence>
<reference evidence="14" key="1">
    <citation type="journal article" date="2023" name="IScience">
        <title>Live-bearing cockroach genome reveals convergent evolutionary mechanisms linked to viviparity in insects and beyond.</title>
        <authorList>
            <person name="Fouks B."/>
            <person name="Harrison M.C."/>
            <person name="Mikhailova A.A."/>
            <person name="Marchal E."/>
            <person name="English S."/>
            <person name="Carruthers M."/>
            <person name="Jennings E.C."/>
            <person name="Chiamaka E.L."/>
            <person name="Frigard R.A."/>
            <person name="Pippel M."/>
            <person name="Attardo G.M."/>
            <person name="Benoit J.B."/>
            <person name="Bornberg-Bauer E."/>
            <person name="Tobe S.S."/>
        </authorList>
    </citation>
    <scope>NUCLEOTIDE SEQUENCE</scope>
    <source>
        <strain evidence="14">Stay&amp;Tobe</strain>
    </source>
</reference>
<name>A0AAD7ZGH3_DIPPU</name>
<sequence>LLWVIVVLLGVMGAGFMVSSFWNRYTTTPTRASVETNHYPTWRVPFPAVTLCNSNKIFRSKAENLVAKLQLPEDMTRENAMNRLALLGDLIDPSPAKSEPFSFEQVMEFQDLLTAHNYTVRKLMKELGQSCSEMLVRCSWEGIIEDCNYLFEERKSYDGFCCSFNYRGVIEVVIDGKKMLTAAKRKVNYTRYYSHRMGLSVLLNPNMNDYFVSTMFSTGVRMLVHGADDFPDDTATEKILPVGRELLLRVTPTSGYCTDSVQDVSPEVRECVFESERKLHYFPIYSEINCIAECRMDYTIQFCNCSHFYYHDTGKIRLCELADIPCLRKYYYAMRTFEFGKTNMKCECPPLCNIVNYDVQYSSGNFQAKQYQVTPFFNNITNVTGQTLFHFYYGSHVSIRTRRDIINSWNDLLSSLGGIFSLFLGCSLISGVEVLYYFTLRLFVRLKLGLLEKSAITHLQNVKPWTGPHTTRVGPATIK</sequence>
<keyword evidence="15" id="KW-1185">Reference proteome</keyword>
<evidence type="ECO:0000313" key="15">
    <source>
        <dbReference type="Proteomes" id="UP001233999"/>
    </source>
</evidence>
<evidence type="ECO:0000256" key="6">
    <source>
        <dbReference type="ARBA" id="ARBA00022989"/>
    </source>
</evidence>
<evidence type="ECO:0000256" key="2">
    <source>
        <dbReference type="ARBA" id="ARBA00007193"/>
    </source>
</evidence>
<keyword evidence="9 13" id="KW-0472">Membrane</keyword>
<dbReference type="PRINTS" id="PR01078">
    <property type="entry name" value="AMINACHANNEL"/>
</dbReference>
<dbReference type="EMBL" id="JASPKZ010008364">
    <property type="protein sequence ID" value="KAJ9580041.1"/>
    <property type="molecule type" value="Genomic_DNA"/>
</dbReference>
<dbReference type="Pfam" id="PF00858">
    <property type="entry name" value="ASC"/>
    <property type="match status" value="1"/>
</dbReference>
<keyword evidence="3 12" id="KW-0813">Transport</keyword>
<dbReference type="GO" id="GO:0005886">
    <property type="term" value="C:plasma membrane"/>
    <property type="evidence" value="ECO:0007669"/>
    <property type="project" value="TreeGrafter"/>
</dbReference>
<feature type="transmembrane region" description="Helical" evidence="13">
    <location>
        <begin position="412"/>
        <end position="438"/>
    </location>
</feature>
<comment type="caution">
    <text evidence="14">The sequence shown here is derived from an EMBL/GenBank/DDBJ whole genome shotgun (WGS) entry which is preliminary data.</text>
</comment>
<evidence type="ECO:0000313" key="14">
    <source>
        <dbReference type="EMBL" id="KAJ9580041.1"/>
    </source>
</evidence>
<gene>
    <name evidence="14" type="ORF">L9F63_004334</name>
</gene>
<evidence type="ECO:0008006" key="16">
    <source>
        <dbReference type="Google" id="ProtNLM"/>
    </source>
</evidence>
<evidence type="ECO:0000256" key="5">
    <source>
        <dbReference type="ARBA" id="ARBA00022692"/>
    </source>
</evidence>
<proteinExistence type="inferred from homology"/>
<dbReference type="Gene3D" id="1.10.287.820">
    <property type="entry name" value="Acid-sensing ion channel domain"/>
    <property type="match status" value="1"/>
</dbReference>
<accession>A0AAD7ZGH3</accession>
<keyword evidence="8 12" id="KW-0406">Ion transport</keyword>
<keyword evidence="6 13" id="KW-1133">Transmembrane helix</keyword>
<dbReference type="InterPro" id="IPR001873">
    <property type="entry name" value="ENaC"/>
</dbReference>